<name>A0A1M5IIG6_9BRAD</name>
<dbReference type="SUPFAM" id="SSF102405">
    <property type="entry name" value="MCP/YpsA-like"/>
    <property type="match status" value="1"/>
</dbReference>
<dbReference type="RefSeq" id="WP_338075271.1">
    <property type="nucleotide sequence ID" value="NZ_LT670818.1"/>
</dbReference>
<gene>
    <name evidence="3" type="ORF">SAMN05444169_1595</name>
</gene>
<dbReference type="EMBL" id="LT670818">
    <property type="protein sequence ID" value="SHG28061.1"/>
    <property type="molecule type" value="Genomic_DNA"/>
</dbReference>
<evidence type="ECO:0000313" key="4">
    <source>
        <dbReference type="Proteomes" id="UP000190675"/>
    </source>
</evidence>
<organism evidence="3 4">
    <name type="scientific">Bradyrhizobium erythrophlei</name>
    <dbReference type="NCBI Taxonomy" id="1437360"/>
    <lineage>
        <taxon>Bacteria</taxon>
        <taxon>Pseudomonadati</taxon>
        <taxon>Pseudomonadota</taxon>
        <taxon>Alphaproteobacteria</taxon>
        <taxon>Hyphomicrobiales</taxon>
        <taxon>Nitrobacteraceae</taxon>
        <taxon>Bradyrhizobium</taxon>
    </lineage>
</organism>
<proteinExistence type="inferred from homology"/>
<accession>A0A1M5IIG6</accession>
<dbReference type="AlphaFoldDB" id="A0A1M5IIG6"/>
<reference evidence="3 4" key="1">
    <citation type="submission" date="2016-11" db="EMBL/GenBank/DDBJ databases">
        <authorList>
            <person name="Jaros S."/>
            <person name="Januszkiewicz K."/>
            <person name="Wedrychowicz H."/>
        </authorList>
    </citation>
    <scope>NUCLEOTIDE SEQUENCE [LARGE SCALE GENOMIC DNA]</scope>
    <source>
        <strain evidence="3 4">GAS242</strain>
    </source>
</reference>
<dbReference type="Gene3D" id="3.40.50.450">
    <property type="match status" value="1"/>
</dbReference>
<dbReference type="Proteomes" id="UP000190675">
    <property type="component" value="Chromosome I"/>
</dbReference>
<sequence>MMELDLGSPADGKLGISPQREMGAYEALWDEDGATFKTISEKLNKRPDTVPSDLVEPKRAEQYREVVRDVMAKANVGRFGVRVLGAGEYPNKLRDADYPIAVFYYRGWWDLINSRSVAVVGTRTPSQDGIKRARTLVRELVKDGFTIVSGLAKGIDRVAHETAIEVGGRTIAVLGTPISHAYPAENRELQEKIAREFLLISQVPIKRWQSQGPKQNRIFFPERNITMSALTEATIIVEAGETSGTLVQARHALKQGRKLFILDSCFENPAITWPHRFAEQGAIRVRNYADISRHLSAPSH</sequence>
<dbReference type="GO" id="GO:0009294">
    <property type="term" value="P:DNA-mediated transformation"/>
    <property type="evidence" value="ECO:0007669"/>
    <property type="project" value="InterPro"/>
</dbReference>
<dbReference type="InterPro" id="IPR057666">
    <property type="entry name" value="DrpA_SLOG"/>
</dbReference>
<dbReference type="PANTHER" id="PTHR43022:SF1">
    <property type="entry name" value="PROTEIN SMF"/>
    <property type="match status" value="1"/>
</dbReference>
<evidence type="ECO:0000313" key="3">
    <source>
        <dbReference type="EMBL" id="SHG28061.1"/>
    </source>
</evidence>
<evidence type="ECO:0000256" key="1">
    <source>
        <dbReference type="ARBA" id="ARBA00006525"/>
    </source>
</evidence>
<protein>
    <submittedName>
        <fullName evidence="3">DNA processing protein</fullName>
    </submittedName>
</protein>
<dbReference type="PANTHER" id="PTHR43022">
    <property type="entry name" value="PROTEIN SMF"/>
    <property type="match status" value="1"/>
</dbReference>
<dbReference type="Pfam" id="PF02481">
    <property type="entry name" value="DNA_processg_A"/>
    <property type="match status" value="1"/>
</dbReference>
<dbReference type="InterPro" id="IPR003488">
    <property type="entry name" value="DprA"/>
</dbReference>
<comment type="similarity">
    <text evidence="1">Belongs to the DprA/Smf family.</text>
</comment>
<feature type="domain" description="Smf/DprA SLOG" evidence="2">
    <location>
        <begin position="85"/>
        <end position="294"/>
    </location>
</feature>
<evidence type="ECO:0000259" key="2">
    <source>
        <dbReference type="Pfam" id="PF02481"/>
    </source>
</evidence>